<dbReference type="Pfam" id="PF04055">
    <property type="entry name" value="Radical_SAM"/>
    <property type="match status" value="1"/>
</dbReference>
<accession>A0ABM6LGE5</accession>
<dbReference type="PANTHER" id="PTHR11228:SF7">
    <property type="entry name" value="PQQA PEPTIDE CYCLASE"/>
    <property type="match status" value="1"/>
</dbReference>
<dbReference type="Gene3D" id="3.20.20.70">
    <property type="entry name" value="Aldolase class I"/>
    <property type="match status" value="1"/>
</dbReference>
<evidence type="ECO:0000313" key="6">
    <source>
        <dbReference type="EMBL" id="ASB88257.1"/>
    </source>
</evidence>
<dbReference type="GeneID" id="92854229"/>
<keyword evidence="1" id="KW-0949">S-adenosyl-L-methionine</keyword>
<evidence type="ECO:0000259" key="5">
    <source>
        <dbReference type="Pfam" id="PF04055"/>
    </source>
</evidence>
<keyword evidence="3" id="KW-0408">Iron</keyword>
<proteinExistence type="predicted"/>
<dbReference type="InterPro" id="IPR050377">
    <property type="entry name" value="Radical_SAM_PqqE_MftC-like"/>
</dbReference>
<evidence type="ECO:0000256" key="1">
    <source>
        <dbReference type="ARBA" id="ARBA00022691"/>
    </source>
</evidence>
<dbReference type="SFLD" id="SFLDS00029">
    <property type="entry name" value="Radical_SAM"/>
    <property type="match status" value="1"/>
</dbReference>
<dbReference type="InterPro" id="IPR013785">
    <property type="entry name" value="Aldolase_TIM"/>
</dbReference>
<keyword evidence="2" id="KW-0479">Metal-binding</keyword>
<gene>
    <name evidence="6" type="ORF">S101395_01748</name>
</gene>
<protein>
    <recommendedName>
        <fullName evidence="5">Radical SAM core domain-containing protein</fullName>
    </recommendedName>
</protein>
<dbReference type="SUPFAM" id="SSF102114">
    <property type="entry name" value="Radical SAM enzymes"/>
    <property type="match status" value="1"/>
</dbReference>
<dbReference type="PANTHER" id="PTHR11228">
    <property type="entry name" value="RADICAL SAM DOMAIN PROTEIN"/>
    <property type="match status" value="1"/>
</dbReference>
<organism evidence="6 7">
    <name type="scientific">Bacillus sonorensis</name>
    <dbReference type="NCBI Taxonomy" id="119858"/>
    <lineage>
        <taxon>Bacteria</taxon>
        <taxon>Bacillati</taxon>
        <taxon>Bacillota</taxon>
        <taxon>Bacilli</taxon>
        <taxon>Bacillales</taxon>
        <taxon>Bacillaceae</taxon>
        <taxon>Bacillus</taxon>
    </lineage>
</organism>
<sequence length="450" mass="51343">MLDVKKSYQERNTDYFTDDYYKYVSILRDYKGPVRRKESYYADNFREKGNALFECLGIEIVHQLHCQLKCEYCYVALDTKSESIKPVPVEEIMNIIDQAVEVDEVTGKTLFGQIAFIGGEPTLHRHLPSLLEYTLSKGLTPILVTNAVKLAKIDYARKVCLPGTVIVTHLPYLDKEGDKEHDRITRFPGYTKTLETAIQNILTIRKELNAVGQDFEIVGDFVLSNQTLQYAFGVHKFCRKNGINPFFERMRISDDQRNHHLVPGRDDMKELLNKIFEYDKTHYPQLIFKSDEVQEKDVLLKKIEYLITPAFANACSMTQTGIHVKYNQNGFGEALSCVGQSIPHGNLRKNSLQEIVNQKIKSRIFSEQETFIVGPCSVCELYHLIGCEGGCRGNANSTFHCGRASDPECLFLKEEYRMNKSVMAPENCDGCPVSDWAPCSSYVQSESILK</sequence>
<reference evidence="6 7" key="1">
    <citation type="submission" date="2017-06" db="EMBL/GenBank/DDBJ databases">
        <title>Genome sequence of Bacillus sonorensis strain SRCM101395.</title>
        <authorList>
            <person name="Cho S.H."/>
        </authorList>
    </citation>
    <scope>NUCLEOTIDE SEQUENCE [LARGE SCALE GENOMIC DNA]</scope>
    <source>
        <strain evidence="6 7">SRCM101395</strain>
    </source>
</reference>
<keyword evidence="4" id="KW-0411">Iron-sulfur</keyword>
<name>A0ABM6LGE5_9BACI</name>
<keyword evidence="7" id="KW-1185">Reference proteome</keyword>
<dbReference type="InterPro" id="IPR007197">
    <property type="entry name" value="rSAM"/>
</dbReference>
<dbReference type="Proteomes" id="UP000196877">
    <property type="component" value="Chromosome"/>
</dbReference>
<feature type="domain" description="Radical SAM core" evidence="5">
    <location>
        <begin position="60"/>
        <end position="200"/>
    </location>
</feature>
<dbReference type="SFLD" id="SFLDG01067">
    <property type="entry name" value="SPASM/twitch_domain_containing"/>
    <property type="match status" value="1"/>
</dbReference>
<evidence type="ECO:0000256" key="2">
    <source>
        <dbReference type="ARBA" id="ARBA00022723"/>
    </source>
</evidence>
<evidence type="ECO:0000256" key="3">
    <source>
        <dbReference type="ARBA" id="ARBA00023004"/>
    </source>
</evidence>
<evidence type="ECO:0000256" key="4">
    <source>
        <dbReference type="ARBA" id="ARBA00023014"/>
    </source>
</evidence>
<dbReference type="EMBL" id="CP021920">
    <property type="protein sequence ID" value="ASB88257.1"/>
    <property type="molecule type" value="Genomic_DNA"/>
</dbReference>
<evidence type="ECO:0000313" key="7">
    <source>
        <dbReference type="Proteomes" id="UP000196877"/>
    </source>
</evidence>
<dbReference type="RefSeq" id="WP_006637665.1">
    <property type="nucleotide sequence ID" value="NZ_BORD01000003.1"/>
</dbReference>
<dbReference type="InterPro" id="IPR058240">
    <property type="entry name" value="rSAM_sf"/>
</dbReference>